<dbReference type="OrthoDB" id="1933483at2759"/>
<proteinExistence type="predicted"/>
<evidence type="ECO:0000313" key="1">
    <source>
        <dbReference type="EMBL" id="KRZ57347.1"/>
    </source>
</evidence>
<accession>A0A0V1LD48</accession>
<comment type="caution">
    <text evidence="1">The sequence shown here is derived from an EMBL/GenBank/DDBJ whole genome shotgun (WGS) entry which is preliminary data.</text>
</comment>
<reference evidence="1 2" key="1">
    <citation type="submission" date="2015-05" db="EMBL/GenBank/DDBJ databases">
        <title>Evolution of Trichinella species and genotypes.</title>
        <authorList>
            <person name="Korhonen P.K."/>
            <person name="Edoardo P."/>
            <person name="Giuseppe L.R."/>
            <person name="Gasser R.B."/>
        </authorList>
    </citation>
    <scope>NUCLEOTIDE SEQUENCE [LARGE SCALE GENOMIC DNA]</scope>
    <source>
        <strain evidence="1">ISS10</strain>
    </source>
</reference>
<dbReference type="Proteomes" id="UP000054721">
    <property type="component" value="Unassembled WGS sequence"/>
</dbReference>
<dbReference type="EMBL" id="JYDW01000077">
    <property type="protein sequence ID" value="KRZ57347.1"/>
    <property type="molecule type" value="Genomic_DNA"/>
</dbReference>
<organism evidence="1 2">
    <name type="scientific">Trichinella nativa</name>
    <dbReference type="NCBI Taxonomy" id="6335"/>
    <lineage>
        <taxon>Eukaryota</taxon>
        <taxon>Metazoa</taxon>
        <taxon>Ecdysozoa</taxon>
        <taxon>Nematoda</taxon>
        <taxon>Enoplea</taxon>
        <taxon>Dorylaimia</taxon>
        <taxon>Trichinellida</taxon>
        <taxon>Trichinellidae</taxon>
        <taxon>Trichinella</taxon>
    </lineage>
</organism>
<protein>
    <submittedName>
        <fullName evidence="1">Uncharacterized protein</fullName>
    </submittedName>
</protein>
<dbReference type="AlphaFoldDB" id="A0A0V1LD48"/>
<keyword evidence="2" id="KW-1185">Reference proteome</keyword>
<name>A0A0V1LD48_9BILA</name>
<gene>
    <name evidence="1" type="ORF">T02_5387</name>
</gene>
<sequence length="99" mass="11004">MKIRSMADPHGPAVSGYNDSFELSRLLQPEHQLQTAALCRNYSTMLPSGALVWKTTSPTAFVHCLSASRQTLTIVQENCHQIGPDRRPKARIGNDAKRQ</sequence>
<evidence type="ECO:0000313" key="2">
    <source>
        <dbReference type="Proteomes" id="UP000054721"/>
    </source>
</evidence>